<dbReference type="GO" id="GO:0031177">
    <property type="term" value="F:phosphopantetheine binding"/>
    <property type="evidence" value="ECO:0007669"/>
    <property type="project" value="InterPro"/>
</dbReference>
<dbReference type="GO" id="GO:0008610">
    <property type="term" value="P:lipid biosynthetic process"/>
    <property type="evidence" value="ECO:0007669"/>
    <property type="project" value="UniProtKB-ARBA"/>
</dbReference>
<dbReference type="SUPFAM" id="SSF56801">
    <property type="entry name" value="Acetyl-CoA synthetase-like"/>
    <property type="match status" value="4"/>
</dbReference>
<gene>
    <name evidence="7" type="ORF">Aglo03_43310</name>
</gene>
<dbReference type="SUPFAM" id="SSF47336">
    <property type="entry name" value="ACP-like"/>
    <property type="match status" value="4"/>
</dbReference>
<dbReference type="GO" id="GO:0044550">
    <property type="term" value="P:secondary metabolite biosynthetic process"/>
    <property type="evidence" value="ECO:0007669"/>
    <property type="project" value="TreeGrafter"/>
</dbReference>
<dbReference type="Gene3D" id="3.30.559.30">
    <property type="entry name" value="Nonribosomal peptide synthetase, condensation domain"/>
    <property type="match status" value="5"/>
</dbReference>
<comment type="caution">
    <text evidence="7">The sequence shown here is derived from an EMBL/GenBank/DDBJ whole genome shotgun (WGS) entry which is preliminary data.</text>
</comment>
<dbReference type="SUPFAM" id="SSF52777">
    <property type="entry name" value="CoA-dependent acyltransferases"/>
    <property type="match status" value="10"/>
</dbReference>
<dbReference type="InterPro" id="IPR010060">
    <property type="entry name" value="NRPS_synth"/>
</dbReference>
<keyword evidence="4" id="KW-0677">Repeat</keyword>
<dbReference type="FunFam" id="3.40.50.12780:FF:000012">
    <property type="entry name" value="Non-ribosomal peptide synthetase"/>
    <property type="match status" value="1"/>
</dbReference>
<dbReference type="InterPro" id="IPR025110">
    <property type="entry name" value="AMP-bd_C"/>
</dbReference>
<dbReference type="CDD" id="cd19540">
    <property type="entry name" value="LCL_NRPS-like"/>
    <property type="match status" value="2"/>
</dbReference>
<evidence type="ECO:0000256" key="4">
    <source>
        <dbReference type="ARBA" id="ARBA00022737"/>
    </source>
</evidence>
<dbReference type="PROSITE" id="PS50075">
    <property type="entry name" value="CARRIER"/>
    <property type="match status" value="4"/>
</dbReference>
<protein>
    <recommendedName>
        <fullName evidence="6">Carrier domain-containing protein</fullName>
    </recommendedName>
</protein>
<dbReference type="Gene3D" id="3.40.50.980">
    <property type="match status" value="2"/>
</dbReference>
<feature type="domain" description="Carrier" evidence="6">
    <location>
        <begin position="3367"/>
        <end position="3442"/>
    </location>
</feature>
<dbReference type="Gene3D" id="3.40.50.1820">
    <property type="entry name" value="alpha/beta hydrolase"/>
    <property type="match status" value="1"/>
</dbReference>
<dbReference type="FunFam" id="1.10.1200.10:FF:000005">
    <property type="entry name" value="Nonribosomal peptide synthetase 1"/>
    <property type="match status" value="3"/>
</dbReference>
<dbReference type="InterPro" id="IPR001031">
    <property type="entry name" value="Thioesterase"/>
</dbReference>
<dbReference type="GO" id="GO:0003824">
    <property type="term" value="F:catalytic activity"/>
    <property type="evidence" value="ECO:0007669"/>
    <property type="project" value="InterPro"/>
</dbReference>
<keyword evidence="2" id="KW-0596">Phosphopantetheine</keyword>
<organism evidence="7 8">
    <name type="scientific">Actinokineospora globicatena</name>
    <dbReference type="NCBI Taxonomy" id="103729"/>
    <lineage>
        <taxon>Bacteria</taxon>
        <taxon>Bacillati</taxon>
        <taxon>Actinomycetota</taxon>
        <taxon>Actinomycetes</taxon>
        <taxon>Pseudonocardiales</taxon>
        <taxon>Pseudonocardiaceae</taxon>
        <taxon>Actinokineospora</taxon>
    </lineage>
</organism>
<dbReference type="PROSITE" id="PS00012">
    <property type="entry name" value="PHOSPHOPANTETHEINE"/>
    <property type="match status" value="3"/>
</dbReference>
<reference evidence="7" key="1">
    <citation type="submission" date="2023-02" db="EMBL/GenBank/DDBJ databases">
        <title>Actinokineospora globicatena NBRC 15670.</title>
        <authorList>
            <person name="Ichikawa N."/>
            <person name="Sato H."/>
            <person name="Tonouchi N."/>
        </authorList>
    </citation>
    <scope>NUCLEOTIDE SEQUENCE</scope>
    <source>
        <strain evidence="7">NBRC 15670</strain>
    </source>
</reference>
<dbReference type="FunFam" id="2.30.38.10:FF:000001">
    <property type="entry name" value="Non-ribosomal peptide synthetase PvdI"/>
    <property type="match status" value="2"/>
</dbReference>
<dbReference type="Pfam" id="PF00501">
    <property type="entry name" value="AMP-binding"/>
    <property type="match status" value="6"/>
</dbReference>
<evidence type="ECO:0000313" key="8">
    <source>
        <dbReference type="Proteomes" id="UP001165042"/>
    </source>
</evidence>
<dbReference type="InterPro" id="IPR020806">
    <property type="entry name" value="PKS_PP-bd"/>
</dbReference>
<dbReference type="NCBIfam" id="TIGR01733">
    <property type="entry name" value="AA-adenyl-dom"/>
    <property type="match status" value="3"/>
</dbReference>
<dbReference type="CDD" id="cd05930">
    <property type="entry name" value="A_NRPS"/>
    <property type="match status" value="2"/>
</dbReference>
<dbReference type="NCBIfam" id="NF003417">
    <property type="entry name" value="PRK04813.1"/>
    <property type="match status" value="5"/>
</dbReference>
<dbReference type="Gene3D" id="3.30.559.10">
    <property type="entry name" value="Chloramphenicol acetyltransferase-like domain"/>
    <property type="match status" value="5"/>
</dbReference>
<evidence type="ECO:0000256" key="1">
    <source>
        <dbReference type="ARBA" id="ARBA00001957"/>
    </source>
</evidence>
<dbReference type="InterPro" id="IPR009081">
    <property type="entry name" value="PP-bd_ACP"/>
</dbReference>
<evidence type="ECO:0000259" key="6">
    <source>
        <dbReference type="PROSITE" id="PS50075"/>
    </source>
</evidence>
<dbReference type="RefSeq" id="WP_285611853.1">
    <property type="nucleotide sequence ID" value="NZ_BSSD01000006.1"/>
</dbReference>
<dbReference type="GO" id="GO:0043041">
    <property type="term" value="P:amino acid activation for nonribosomal peptide biosynthetic process"/>
    <property type="evidence" value="ECO:0007669"/>
    <property type="project" value="TreeGrafter"/>
</dbReference>
<dbReference type="SMART" id="SM00823">
    <property type="entry name" value="PKS_PP"/>
    <property type="match status" value="4"/>
</dbReference>
<dbReference type="Gene3D" id="3.30.300.30">
    <property type="match status" value="4"/>
</dbReference>
<dbReference type="Proteomes" id="UP001165042">
    <property type="component" value="Unassembled WGS sequence"/>
</dbReference>
<accession>A0A9W6V848</accession>
<feature type="domain" description="Carrier" evidence="6">
    <location>
        <begin position="911"/>
        <end position="985"/>
    </location>
</feature>
<dbReference type="InterPro" id="IPR006162">
    <property type="entry name" value="Ppantetheine_attach_site"/>
</dbReference>
<dbReference type="PANTHER" id="PTHR45527:SF1">
    <property type="entry name" value="FATTY ACID SYNTHASE"/>
    <property type="match status" value="1"/>
</dbReference>
<keyword evidence="5" id="KW-0045">Antibiotic biosynthesis</keyword>
<dbReference type="InterPro" id="IPR045851">
    <property type="entry name" value="AMP-bd_C_sf"/>
</dbReference>
<dbReference type="EMBL" id="BSSD01000006">
    <property type="protein sequence ID" value="GLW93515.1"/>
    <property type="molecule type" value="Genomic_DNA"/>
</dbReference>
<sequence>MSRAGLQDIWPLSPLQEGLLFLSGYDESEVDVYTVQTVLDVEGPLDAELMREAAGALLRRHPNLRVCFSTEDAARPVQLVPARVAVPWTEIETTEAEWPGVVERDRATRFDLASPPLIRFLLARIGPDRHRLLVTNHHILLDGWSTPLLLGELFEIYGARGDTGGLRRVRPFRDYLVWLSRQDRDLGEKTWAEALAGVTEPTLVGPPGAANSGALTQRVPVEISPDLAARLGVVARELRVTVNTLLQTAWGLVLARHLGRDDVVFGATVSGRPADLPGAESMIGLFINTVPVRVRLDPAETAARLLARVQAEQARVMDHQYVGLSRVQRHTGLPELFDTITVFESYPVDTEALGRAENAAGLRVVGVEGTDDTNYPLTLTAEASGGLDVWIDHRPDIIDTAATARFADRLVTALTAFVTDSSIPVRELDLMTVEEKSTVAVLSRGVTIGVGGTSVLQAFASSVSAAPEAAAVVDAVDSLAFAELDARSDLLAGWLQSQGVTQEDVVASMLPRTVDAVIALLAIWKAGAVHLPVDPGYPAERIRLMLEDAQPTLVLSSIEDHMSAALTPVPVSGAAYMIYTSGSTGRPKGVVVEHAGLVNLLAAHRAIMRPGPVLHAASFSFDASLDPLLWLFAGHTLHIADGDLMRDTQALVEYVRTRDITYLDAAPSLLTQLVADGLLDSGVSVVGTGGEAVGAALWRDLASSAVEAFNFYGPTEATVDAVVAPIAGTDVVIGRPVANSTAYVLDPALALVAPGVVGELYVGGAGVARGYWEQPALTASRFVANPFGIGRLYRTGDLVRWTSSGALEFLGRADDQVKVRGFRVELGEVEAVLAEVAPRVTAVVRDSRLIAYVVGASAETVREHAKAVLPEHMVPSAVVIVDEFPLLPSGKINRAALPDPDLSGLVSASREPRTHTESVLRDLFAGVLGLPTVGVDDDFFTLGGDSIVSIQLVSRARAAGVTLSPRDVFEQRTVAALAVVADAKNEPVVVEEEGSDVGLVPLTPIMHDLLANGGPINRYAQVQVLTAPGDLTEPSLKTTVQKLLDTHAILRARLTQDGLDIPDTSDAASAVSVVKGALDVDAVLDTLDPAAARVLRVVWFPDEGVVMIAAHHLVVDGVSWRILLPDLVEAYQGADLQPIGTSFRRWAHGVVDAAARVDELPHWTQTLAGEDPLLGARALDPTADTLATARTARTEIGALPTEVAIRFKADIDDVLLAGLSVALGRWRGRTSVLLDREAHGRDEDLVPGADLHRTVGWFTSLYPVRLGGIDPRDAAATLKRVKESLRATPGTGTGFGLLRHLNPGTADQLTAKPQLLVNYLGRFEATSQDDAPWSPVEAGIAGGADKDMPLDHALQVDIVAIGSTLTVDWTWPGGVFTDVEVNAISDHWRDALEELATATGGRTPSDFPLVTIDQAEVDALLTDDVVDIWPLSPLQEGLLFLSGLDGADVYTVQTVLHLEGIVDADRLRAAADALLARHANLRVCFRERASGELVQLVLGDVRAPWREITGDESVIAADLDTRFDPATAPLIRFLLLHLPDGGHRLVITNHHVLLDGWSTPLLGQELFELYGGVEPGAPRPFVDYLTWLAKQDGDQARAAWSEALDGAEPTLLAAPSTTTVRPEKVDVDFTRALSAPERARTLTARLTDGARALGVTMNTAVQLAWGLVLARHLGREDVVFGATVSGRPADLPGVESMIGLFINTVPVRIRLDPAETVAEAARRVQGEQSALIEHQHLGLADVRRATGLTELFDTLTVFESYPVDTDALGRAEQAAGLRVTGVSGTDATDYPLTLTAEVGDTLELSLEYRPDVLDRDTATWLADSLIRVLDTIADEPKSPVRGITLTSDHDLATQGRAGTGVTVVAAESVLAVFDRQVTANPDATGVVDGQRYLSYSELDALSRTVAGHLVDRGVRPGDVVGLSMASSADLVAAIFGVWRAGAAYLVLDPTYPADRISYMLSDAQPTVVLDGIDVAGSFDGTTALSAAYVLYTSGSTGRPKGVVVEHSNLANLLASHQATVMPEQRQRVINAASFAFDASVDGLLWMVAGHELHIVRPDPTALVAYVRENGINYLDAAPALLGQLIDDGLLDTGIAYIGTGGEAVSETLWDQLAASDVTAFNFYGPTETTVDATFARIEAGSPVIGGPLGNTEVYVLNRTLSQSSIGVPGELYIGGAGVTRGYLNQPGLTASRFIPNFLSGTGRLYRTGDLVRWTQDGQLEFLGRADDQIKVRGFRIEPGEVEAALTDDASVARATVIARDNQLLAYVIAAGDSTPDPTSLRNRLAAVLPEHMVPAAVVVLDEFPTLPSGKVDRKALPSPEYAALAGAGRARTPAEDIVASLFAEVLDLPSVGPDDDFFTIGGHSLLATRLVSRLRATVGTELAIRDVFTARTVAGIAALVGSTEDARPALQAVERPERLPLSFAQQRLWFLFRMEGPSATNNIPFVARLTGDVNPAALQAALNDLVARHESLRTVFPDHDGVPYQSVLSDVEVPFEVVDGGGVQEATEYAFDLSREIPVRAWLFRESTDVSVIVLLVHHIAADEWSTAPLLGDLGAAYAARRDGAAPEWTALPVQYADYTLWQRELLGSEDDPTSLVSKQVAYWRGTLAGAPEEIALPLDRPRPAVASYRGDDVRFELPAEVAAALRDLARREGVTTFMVVQAAVAALLSRLGAGTDIPLGTPIAGRTDENLDRLVGFFVNTLVLRTDVSGDPTFAELLRRVREADLAAYAHQDVPFERLVEILNPARSMARHPLFHVMVTHTGLDTDDLGLPGTETAAQDLATTTAKFDLSVGFSDTPAPGAPAGMVGSIEYATDLFDRSTVVDVAARLVRLLTAVSADSAQAIRTVDLLGADERELVLRGWNNTAEPEVTRTLPELLTAAFTGFPHEIALVSGSTRLSYQELDVLVGQLATELLARGVGPERVVAIGVPRGAEMVIALLAILRAGGAFVPLDPTWPVARRETVLQESGAVLTVTGPGGVAESDLFVDLTSWSFGGHPVAASAHTHGAQLAYVMFTSGSTGTPKGAMIRHEAISARLVWQSGLLGFGQGDASLFKAPLSFDISVNEILLPLVTGGRVVIAKPGGERDPRYLLDLIDTERVAFVYLPSSMLDALLELASGTESLRGLKHVWCGGEVLTPDLFDRFRAALDTTMYHGYGPAETTIGVSHVVYREGSDRIATSIGKPNPNTQLYVLDDALNPVQAGIAGELYVGGYLLGRGYVNRPDLTASRFVANPFGTPGTRLYRTGDLVRWAGDGSLDFVGRVDNQVKIRGMRLELEEVEAALLAHDGVRSAVVTVPAGSAYLAAYVVADGGADLSDLAAWARNTLPDYMVPSAFVELEALPITPNGKVDRKALPDPVVDTGEKRVARSPREELVAGIYADLLGLDSVGTDDNFFTLGGHSLLATKLVSRVRSVLGVEPSIRDVFEAPTVAGLVARLPLSGVARPALTRLVRPERLPLSFAQQRLWFLFRMEGPSSTYNIPMIARLAGDVDPAALQAALNDLVARHESLRTVFPDHDGVPYQSVLSDVEVPFEVVDGGGLQEATEYNFDLSREIPVRAWLFRQSTGQAVIVLLVHHIAADEWSTAPLLGDLGAAYAARRAGAAPEWTALPVQYADYTLWQRELLGSEDDPDSVVSNQVAYWRSALEGMPEELALPVDRPRPAVATYRGGEVTFNLSGDALRGLRTAARANGATLFMATQAVVAALLSRLGAGTDIPLGSPIAGRTDEALDDLVGFFLNTLVLRTDVSGDPTFAELLSRVRATDLAAYAHQDVPFERLVEILNPARAMARHPLFQTMVIFHDADDRDLGLPGVAAAGQDGAEPGGAGQEIEVTTARFDLTFTFTELADGITGTVEYADDLFDRATAARLADRLVRFVEAVAATPTAPIGTVDLLTGDERHALLDFPVELPVTDTIPARFAAQATATPDAIAVEAADGSITYGDLLTRAEALAGELVRRGAGPERIVALALPRSVDMVVAMLAVLRSGAAYLPLDPEFPADRLEYMVADTDPALLVTTEALKAVLPSITETVTFADTWSGVAPVDLPHVDSPAYVIHTSGSTGRPKGVVVPHGAVANFAEAMASLVGFGPGDRLLAVTTLSFDIAVLELLVPLTRGVTVRVASREEVLDPRLLSGAITDYVQATPSLWQAVLDTGVDLSATTVLVGGEALPSSLAGALAARARRVVNLYGPTETTVWSTSAEIVDDRVVIGHPIRATQTYVLDSALGLVPDGVVGELYLAGHGVVRGYHRRPDLTASRFVANPYGPGRLYRTGDLVRRTAAGIEYLGRVDDQVKVRGFRIELGEVESVLATANDVTRAVVVARDSRLVAYVTPASVDPALLKATASARLPEYMVPSAYVTLDAFPLTANGKVNRRALPAPDFGALSIGREPATDRERLLCGLFAEVLGLDTVGADDDFFVLGGHSLLLVRLSAALESHTGVRIPITTLFTAPTPAALAAHLDGGATVNALEPVVELRAGSGVPVFVVHPASGLAWQFAPLKAWLPDDVPLYGLQSPLLTEPGTTFDSLADVARRYAAEMTQRQPEGPYRLVGWSFGGNVAYLIAAVLRDQGHEVSLLALLDSRHFDPVLDTVPADQQEALEGLLSDLDYPLPDVVTMDSAVAAIHSRGDVMSQFDRPAVEAVVTSYLTSQRLLATAEYPPYDGPLLLVDALVPEPGFEEAHYSAADDWRDLAPSLEVVEFACRHAQVVSPKMLPALGEVLSRLL</sequence>
<evidence type="ECO:0000256" key="2">
    <source>
        <dbReference type="ARBA" id="ARBA00022450"/>
    </source>
</evidence>
<dbReference type="GO" id="GO:0017000">
    <property type="term" value="P:antibiotic biosynthetic process"/>
    <property type="evidence" value="ECO:0007669"/>
    <property type="project" value="UniProtKB-KW"/>
</dbReference>
<dbReference type="SUPFAM" id="SSF53474">
    <property type="entry name" value="alpha/beta-Hydrolases"/>
    <property type="match status" value="1"/>
</dbReference>
<dbReference type="InterPro" id="IPR023213">
    <property type="entry name" value="CAT-like_dom_sf"/>
</dbReference>
<keyword evidence="3" id="KW-0597">Phosphoprotein</keyword>
<dbReference type="GO" id="GO:0005829">
    <property type="term" value="C:cytosol"/>
    <property type="evidence" value="ECO:0007669"/>
    <property type="project" value="TreeGrafter"/>
</dbReference>
<name>A0A9W6V848_9PSEU</name>
<dbReference type="Pfam" id="PF00550">
    <property type="entry name" value="PP-binding"/>
    <property type="match status" value="4"/>
</dbReference>
<evidence type="ECO:0000256" key="5">
    <source>
        <dbReference type="ARBA" id="ARBA00023194"/>
    </source>
</evidence>
<dbReference type="Pfam" id="PF13193">
    <property type="entry name" value="AMP-binding_C"/>
    <property type="match status" value="3"/>
</dbReference>
<dbReference type="InterPro" id="IPR001242">
    <property type="entry name" value="Condensation_dom"/>
</dbReference>
<dbReference type="NCBIfam" id="TIGR01720">
    <property type="entry name" value="NRPS-para261"/>
    <property type="match status" value="1"/>
</dbReference>
<dbReference type="CDD" id="cd19543">
    <property type="entry name" value="DCL_NRPS"/>
    <property type="match status" value="2"/>
</dbReference>
<dbReference type="InterPro" id="IPR020845">
    <property type="entry name" value="AMP-binding_CS"/>
</dbReference>
<dbReference type="CDD" id="cd17646">
    <property type="entry name" value="A_NRPS_AB3403-like"/>
    <property type="match status" value="1"/>
</dbReference>
<dbReference type="PANTHER" id="PTHR45527">
    <property type="entry name" value="NONRIBOSOMAL PEPTIDE SYNTHETASE"/>
    <property type="match status" value="1"/>
</dbReference>
<dbReference type="Pfam" id="PF00668">
    <property type="entry name" value="Condensation"/>
    <property type="match status" value="5"/>
</dbReference>
<dbReference type="FunFam" id="3.40.50.980:FF:000001">
    <property type="entry name" value="Non-ribosomal peptide synthetase"/>
    <property type="match status" value="1"/>
</dbReference>
<dbReference type="Gene3D" id="1.10.1200.10">
    <property type="entry name" value="ACP-like"/>
    <property type="match status" value="3"/>
</dbReference>
<dbReference type="Pfam" id="PF00975">
    <property type="entry name" value="Thioesterase"/>
    <property type="match status" value="1"/>
</dbReference>
<dbReference type="PROSITE" id="PS00455">
    <property type="entry name" value="AMP_BINDING"/>
    <property type="match status" value="4"/>
</dbReference>
<evidence type="ECO:0000256" key="3">
    <source>
        <dbReference type="ARBA" id="ARBA00022553"/>
    </source>
</evidence>
<feature type="domain" description="Carrier" evidence="6">
    <location>
        <begin position="2329"/>
        <end position="2404"/>
    </location>
</feature>
<dbReference type="Gene3D" id="2.30.38.10">
    <property type="entry name" value="Luciferase, Domain 3"/>
    <property type="match status" value="1"/>
</dbReference>
<dbReference type="InterPro" id="IPR036736">
    <property type="entry name" value="ACP-like_sf"/>
</dbReference>
<dbReference type="InterPro" id="IPR029058">
    <property type="entry name" value="AB_hydrolase_fold"/>
</dbReference>
<dbReference type="FunFam" id="3.30.559.30:FF:000001">
    <property type="entry name" value="Non-ribosomal peptide synthetase"/>
    <property type="match status" value="1"/>
</dbReference>
<dbReference type="Gene3D" id="3.40.50.12780">
    <property type="entry name" value="N-terminal domain of ligase-like"/>
    <property type="match status" value="3"/>
</dbReference>
<comment type="cofactor">
    <cofactor evidence="1">
        <name>pantetheine 4'-phosphate</name>
        <dbReference type="ChEBI" id="CHEBI:47942"/>
    </cofactor>
</comment>
<keyword evidence="8" id="KW-1185">Reference proteome</keyword>
<dbReference type="InterPro" id="IPR042099">
    <property type="entry name" value="ANL_N_sf"/>
</dbReference>
<dbReference type="InterPro" id="IPR010071">
    <property type="entry name" value="AA_adenyl_dom"/>
</dbReference>
<proteinExistence type="predicted"/>
<evidence type="ECO:0000313" key="7">
    <source>
        <dbReference type="EMBL" id="GLW93515.1"/>
    </source>
</evidence>
<dbReference type="InterPro" id="IPR000873">
    <property type="entry name" value="AMP-dep_synth/lig_dom"/>
</dbReference>
<feature type="domain" description="Carrier" evidence="6">
    <location>
        <begin position="4389"/>
        <end position="4464"/>
    </location>
</feature>